<dbReference type="EMBL" id="JACHVS010000002">
    <property type="protein sequence ID" value="MBB2997303.1"/>
    <property type="molecule type" value="Genomic_DNA"/>
</dbReference>
<dbReference type="InterPro" id="IPR052913">
    <property type="entry name" value="Glycopeptide_resist_protein"/>
</dbReference>
<comment type="caution">
    <text evidence="3">The sequence shown here is derived from an EMBL/GenBank/DDBJ whole genome shotgun (WGS) entry which is preliminary data.</text>
</comment>
<dbReference type="InterPro" id="IPR007391">
    <property type="entry name" value="Vancomycin_resist_VanW"/>
</dbReference>
<keyword evidence="1" id="KW-0472">Membrane</keyword>
<keyword evidence="1" id="KW-0812">Transmembrane</keyword>
<evidence type="ECO:0000259" key="2">
    <source>
        <dbReference type="Pfam" id="PF12229"/>
    </source>
</evidence>
<dbReference type="PANTHER" id="PTHR35788:SF1">
    <property type="entry name" value="EXPORTED PROTEIN"/>
    <property type="match status" value="1"/>
</dbReference>
<evidence type="ECO:0000256" key="1">
    <source>
        <dbReference type="SAM" id="Phobius"/>
    </source>
</evidence>
<keyword evidence="1" id="KW-1133">Transmembrane helix</keyword>
<organism evidence="3 4">
    <name type="scientific">Paeniglutamicibacter cryotolerans</name>
    <dbReference type="NCBI Taxonomy" id="670079"/>
    <lineage>
        <taxon>Bacteria</taxon>
        <taxon>Bacillati</taxon>
        <taxon>Actinomycetota</taxon>
        <taxon>Actinomycetes</taxon>
        <taxon>Micrococcales</taxon>
        <taxon>Micrococcaceae</taxon>
        <taxon>Paeniglutamicibacter</taxon>
    </lineage>
</organism>
<gene>
    <name evidence="3" type="ORF">E9229_003550</name>
</gene>
<protein>
    <submittedName>
        <fullName evidence="3">Vancomycin resistance protein YoaR</fullName>
    </submittedName>
</protein>
<feature type="transmembrane region" description="Helical" evidence="1">
    <location>
        <begin position="21"/>
        <end position="45"/>
    </location>
</feature>
<dbReference type="InterPro" id="IPR022029">
    <property type="entry name" value="YoaR-like_PG-bd"/>
</dbReference>
<keyword evidence="4" id="KW-1185">Reference proteome</keyword>
<evidence type="ECO:0000313" key="4">
    <source>
        <dbReference type="Proteomes" id="UP000523000"/>
    </source>
</evidence>
<feature type="domain" description="YoaR-like putative peptidoglycan binding" evidence="2">
    <location>
        <begin position="134"/>
        <end position="193"/>
    </location>
</feature>
<dbReference type="PANTHER" id="PTHR35788">
    <property type="entry name" value="EXPORTED PROTEIN-RELATED"/>
    <property type="match status" value="1"/>
</dbReference>
<dbReference type="Proteomes" id="UP000523000">
    <property type="component" value="Unassembled WGS sequence"/>
</dbReference>
<accession>A0A839QNX6</accession>
<sequence length="573" mass="60732">MNGSLESKRDRGDRHKDRGTSRGWLIAGASVVLACGIYGAGAWYLGSQIPGGTTVHGVNVGGLGKDAAKLVLEQKLTPLASKPITVQAGSKTAELDPRAAGLSLDLDASLEGLTGFNLNPFIMYERATGQFSPEPVFDVDRAKLQEALKAKAPKLLTKVKEGALSFDGTTAKLSKPVIGVAVNVDESVDTVAKGWFDAAETISLPTTTEDPAVSADAFNAALKDQAEPLVAGPVKVTDGTATASLSPSQLASAASFKIDGPKIQLVLDPERVDAALLEANPDFKSSAKDAKFVLTGGKPAITPSETGKAVDTQGLAEKIVAASNTQERTVKVALTTVEPELTTEKAKALGVKDAIVTFSTPYPASDTVRTKNLLAGTSRLNGLVVMPGETFSLEKAFGPITTANGYFGSGVVVNGFATEAVGGGLSQVSTQMFNVGHLAGYDDITHKPHSRWFDRYPAGREATLWEGQVDMKWKNNTPYAVMIEAWVGGGKVNTRLWSTKYWDVKTSTGAKYNFTKPRTEYNPASKCVPESGGKQGFSIKVTRNRSSADKTLPTETLSWTYQPWNKVVCGKKP</sequence>
<feature type="domain" description="YoaR-like putative peptidoglycan binding" evidence="2">
    <location>
        <begin position="263"/>
        <end position="330"/>
    </location>
</feature>
<name>A0A839QNX6_9MICC</name>
<evidence type="ECO:0000313" key="3">
    <source>
        <dbReference type="EMBL" id="MBB2997303.1"/>
    </source>
</evidence>
<dbReference type="RefSeq" id="WP_183512850.1">
    <property type="nucleotide sequence ID" value="NZ_BAABGK010000018.1"/>
</dbReference>
<proteinExistence type="predicted"/>
<dbReference type="Pfam" id="PF04294">
    <property type="entry name" value="VanW"/>
    <property type="match status" value="1"/>
</dbReference>
<dbReference type="Pfam" id="PF12229">
    <property type="entry name" value="PG_binding_4"/>
    <property type="match status" value="2"/>
</dbReference>
<dbReference type="AlphaFoldDB" id="A0A839QNX6"/>
<reference evidence="3 4" key="1">
    <citation type="submission" date="2020-08" db="EMBL/GenBank/DDBJ databases">
        <title>Sequencing the genomes of 1000 actinobacteria strains.</title>
        <authorList>
            <person name="Klenk H.-P."/>
        </authorList>
    </citation>
    <scope>NUCLEOTIDE SEQUENCE [LARGE SCALE GENOMIC DNA]</scope>
    <source>
        <strain evidence="3 4">DSM 22826</strain>
    </source>
</reference>